<keyword evidence="4" id="KW-0769">Symport</keyword>
<evidence type="ECO:0000256" key="4">
    <source>
        <dbReference type="ARBA" id="ARBA00022847"/>
    </source>
</evidence>
<evidence type="ECO:0000256" key="2">
    <source>
        <dbReference type="ARBA" id="ARBA00022448"/>
    </source>
</evidence>
<feature type="transmembrane region" description="Helical" evidence="7">
    <location>
        <begin position="409"/>
        <end position="430"/>
    </location>
</feature>
<keyword evidence="5 7" id="KW-1133">Transmembrane helix</keyword>
<gene>
    <name evidence="8" type="ORF">LRP29_29115</name>
</gene>
<evidence type="ECO:0000256" key="1">
    <source>
        <dbReference type="ARBA" id="ARBA00004141"/>
    </source>
</evidence>
<dbReference type="EMBL" id="CP088147">
    <property type="protein sequence ID" value="UTU51477.1"/>
    <property type="molecule type" value="Genomic_DNA"/>
</dbReference>
<evidence type="ECO:0000256" key="3">
    <source>
        <dbReference type="ARBA" id="ARBA00022692"/>
    </source>
</evidence>
<keyword evidence="3 7" id="KW-0812">Transmembrane</keyword>
<dbReference type="NCBIfam" id="NF037982">
    <property type="entry name" value="Nramp_1"/>
    <property type="match status" value="1"/>
</dbReference>
<dbReference type="RefSeq" id="WP_024502351.1">
    <property type="nucleotide sequence ID" value="NZ_CP088147.1"/>
</dbReference>
<evidence type="ECO:0000256" key="7">
    <source>
        <dbReference type="SAM" id="Phobius"/>
    </source>
</evidence>
<keyword evidence="6 7" id="KW-0472">Membrane</keyword>
<accession>A0AB38TAA2</accession>
<keyword evidence="9" id="KW-1185">Reference proteome</keyword>
<keyword evidence="2" id="KW-0813">Transport</keyword>
<feature type="transmembrane region" description="Helical" evidence="7">
    <location>
        <begin position="94"/>
        <end position="113"/>
    </location>
</feature>
<dbReference type="GO" id="GO:0015293">
    <property type="term" value="F:symporter activity"/>
    <property type="evidence" value="ECO:0007669"/>
    <property type="project" value="UniProtKB-KW"/>
</dbReference>
<comment type="subcellular location">
    <subcellularLocation>
        <location evidence="1">Membrane</location>
        <topology evidence="1">Multi-pass membrane protein</topology>
    </subcellularLocation>
</comment>
<dbReference type="InterPro" id="IPR001046">
    <property type="entry name" value="NRAMP_fam"/>
</dbReference>
<dbReference type="GO" id="GO:0005886">
    <property type="term" value="C:plasma membrane"/>
    <property type="evidence" value="ECO:0007669"/>
    <property type="project" value="TreeGrafter"/>
</dbReference>
<name>A0AB38TAA2_9HYPH</name>
<dbReference type="Proteomes" id="UP001060070">
    <property type="component" value="Chromosome"/>
</dbReference>
<dbReference type="PANTHER" id="PTHR11706:SF33">
    <property type="entry name" value="NATURAL RESISTANCE-ASSOCIATED MACROPHAGE PROTEIN 2"/>
    <property type="match status" value="1"/>
</dbReference>
<feature type="transmembrane region" description="Helical" evidence="7">
    <location>
        <begin position="119"/>
        <end position="144"/>
    </location>
</feature>
<sequence length="431" mass="45934">MNKPPENAGQRESRRKGGDVVRALGLGLITGAADDDCSAIGTYASAGARFGPDLLWTAPVTLPMMYLVVYLSSKLGQVSGRGLFQVISDFYPRWLLWSVLVGVLIGNTIEAAADLGAMSAAIVLFVPLPAPLVVTAVAVVIFALQVLGSYKLIRNVFRWLALALLAYVVSAVLAKPDAASVLRGTLLPQIEFSREYLSILVAIVGTTLSAYLYTWQSNQEVEEEIAKGRTSLEERKGATEGELRRSRRDILIGMTFSNLIMYFIILSTGSTLYKAGHTQIETAAQAAEALRPLAGDAAGILFAAGVIGVGFLAVPIMTAGAAFDFAQAMGWKNSLHAKPRQAPKFYIAIGVITLVAVGLNFFGFNPMKALVWSGIVQGFSTPPLLLLILIMTNNRKIMGDKVNSTSTNILGGVTTLAIFAASAGLVASWFL</sequence>
<evidence type="ECO:0000256" key="5">
    <source>
        <dbReference type="ARBA" id="ARBA00022989"/>
    </source>
</evidence>
<dbReference type="AlphaFoldDB" id="A0AB38TAA2"/>
<feature type="transmembrane region" description="Helical" evidence="7">
    <location>
        <begin position="196"/>
        <end position="215"/>
    </location>
</feature>
<dbReference type="GO" id="GO:0005384">
    <property type="term" value="F:manganese ion transmembrane transporter activity"/>
    <property type="evidence" value="ECO:0007669"/>
    <property type="project" value="TreeGrafter"/>
</dbReference>
<evidence type="ECO:0000313" key="9">
    <source>
        <dbReference type="Proteomes" id="UP001060070"/>
    </source>
</evidence>
<feature type="transmembrane region" description="Helical" evidence="7">
    <location>
        <begin position="250"/>
        <end position="273"/>
    </location>
</feature>
<reference evidence="8 9" key="1">
    <citation type="journal article" date="2022" name="Microbiol. Resour. Announc.">
        <title>Complete Genome Sequence of Mesorhizobium ciceri Strain R30, a Rhizobium Used as a Commercial Inoculant for Chickpea in Argentina.</title>
        <authorList>
            <person name="Foresto E."/>
            <person name="Revale S."/>
            <person name="Primo E."/>
            <person name="Nievas F."/>
            <person name="Carezzano E."/>
            <person name="Puente M."/>
            <person name="Alzari P."/>
            <person name="Mart M."/>
            <person name="Ben-Assaya M."/>
            <person name="Mornico D."/>
            <person name="Santoro M."/>
            <person name="Mart F."/>
            <person name="Giordano W."/>
            <person name="Bogino P."/>
        </authorList>
    </citation>
    <scope>NUCLEOTIDE SEQUENCE [LARGE SCALE GENOMIC DNA]</scope>
    <source>
        <strain evidence="8 9">R30</strain>
    </source>
</reference>
<feature type="transmembrane region" description="Helical" evidence="7">
    <location>
        <begin position="156"/>
        <end position="176"/>
    </location>
</feature>
<evidence type="ECO:0000256" key="6">
    <source>
        <dbReference type="ARBA" id="ARBA00023136"/>
    </source>
</evidence>
<feature type="transmembrane region" description="Helical" evidence="7">
    <location>
        <begin position="345"/>
        <end position="364"/>
    </location>
</feature>
<feature type="transmembrane region" description="Helical" evidence="7">
    <location>
        <begin position="370"/>
        <end position="389"/>
    </location>
</feature>
<evidence type="ECO:0000313" key="8">
    <source>
        <dbReference type="EMBL" id="UTU51477.1"/>
    </source>
</evidence>
<dbReference type="PANTHER" id="PTHR11706">
    <property type="entry name" value="SOLUTE CARRIER PROTEIN FAMILY 11 MEMBER"/>
    <property type="match status" value="1"/>
</dbReference>
<dbReference type="GO" id="GO:0015086">
    <property type="term" value="F:cadmium ion transmembrane transporter activity"/>
    <property type="evidence" value="ECO:0007669"/>
    <property type="project" value="TreeGrafter"/>
</dbReference>
<dbReference type="GO" id="GO:0034755">
    <property type="term" value="P:iron ion transmembrane transport"/>
    <property type="evidence" value="ECO:0007669"/>
    <property type="project" value="TreeGrafter"/>
</dbReference>
<protein>
    <submittedName>
        <fullName evidence="8">Nramp family divalent metal transporter</fullName>
    </submittedName>
</protein>
<dbReference type="Pfam" id="PF01566">
    <property type="entry name" value="Nramp"/>
    <property type="match status" value="1"/>
</dbReference>
<feature type="transmembrane region" description="Helical" evidence="7">
    <location>
        <begin position="300"/>
        <end position="325"/>
    </location>
</feature>
<proteinExistence type="predicted"/>
<organism evidence="8 9">
    <name type="scientific">Mesorhizobium ciceri</name>
    <dbReference type="NCBI Taxonomy" id="39645"/>
    <lineage>
        <taxon>Bacteria</taxon>
        <taxon>Pseudomonadati</taxon>
        <taxon>Pseudomonadota</taxon>
        <taxon>Alphaproteobacteria</taxon>
        <taxon>Hyphomicrobiales</taxon>
        <taxon>Phyllobacteriaceae</taxon>
        <taxon>Mesorhizobium</taxon>
    </lineage>
</organism>
<feature type="transmembrane region" description="Helical" evidence="7">
    <location>
        <begin position="54"/>
        <end position="73"/>
    </location>
</feature>